<feature type="region of interest" description="Disordered" evidence="5">
    <location>
        <begin position="581"/>
        <end position="605"/>
    </location>
</feature>
<feature type="chain" id="PRO_5003095669" description="Glucosidase 2 subunit beta" evidence="6">
    <location>
        <begin position="22"/>
        <end position="777"/>
    </location>
</feature>
<accession>D7FQB3</accession>
<reference evidence="8 9" key="1">
    <citation type="journal article" date="2010" name="Nature">
        <title>The Ectocarpus genome and the independent evolution of multicellularity in brown algae.</title>
        <authorList>
            <person name="Cock J.M."/>
            <person name="Sterck L."/>
            <person name="Rouze P."/>
            <person name="Scornet D."/>
            <person name="Allen A.E."/>
            <person name="Amoutzias G."/>
            <person name="Anthouard V."/>
            <person name="Artiguenave F."/>
            <person name="Aury J.M."/>
            <person name="Badger J.H."/>
            <person name="Beszteri B."/>
            <person name="Billiau K."/>
            <person name="Bonnet E."/>
            <person name="Bothwell J.H."/>
            <person name="Bowler C."/>
            <person name="Boyen C."/>
            <person name="Brownlee C."/>
            <person name="Carrano C.J."/>
            <person name="Charrier B."/>
            <person name="Cho G.Y."/>
            <person name="Coelho S.M."/>
            <person name="Collen J."/>
            <person name="Corre E."/>
            <person name="Da Silva C."/>
            <person name="Delage L."/>
            <person name="Delaroque N."/>
            <person name="Dittami S.M."/>
            <person name="Doulbeau S."/>
            <person name="Elias M."/>
            <person name="Farnham G."/>
            <person name="Gachon C.M."/>
            <person name="Gschloessl B."/>
            <person name="Heesch S."/>
            <person name="Jabbari K."/>
            <person name="Jubin C."/>
            <person name="Kawai H."/>
            <person name="Kimura K."/>
            <person name="Kloareg B."/>
            <person name="Kupper F.C."/>
            <person name="Lang D."/>
            <person name="Le Bail A."/>
            <person name="Leblanc C."/>
            <person name="Lerouge P."/>
            <person name="Lohr M."/>
            <person name="Lopez P.J."/>
            <person name="Martens C."/>
            <person name="Maumus F."/>
            <person name="Michel G."/>
            <person name="Miranda-Saavedra D."/>
            <person name="Morales J."/>
            <person name="Moreau H."/>
            <person name="Motomura T."/>
            <person name="Nagasato C."/>
            <person name="Napoli C.A."/>
            <person name="Nelson D.R."/>
            <person name="Nyvall-Collen P."/>
            <person name="Peters A.F."/>
            <person name="Pommier C."/>
            <person name="Potin P."/>
            <person name="Poulain J."/>
            <person name="Quesneville H."/>
            <person name="Read B."/>
            <person name="Rensing S.A."/>
            <person name="Ritter A."/>
            <person name="Rousvoal S."/>
            <person name="Samanta M."/>
            <person name="Samson G."/>
            <person name="Schroeder D.C."/>
            <person name="Segurens B."/>
            <person name="Strittmatter M."/>
            <person name="Tonon T."/>
            <person name="Tregear J.W."/>
            <person name="Valentin K."/>
            <person name="von Dassow P."/>
            <person name="Yamagishi T."/>
            <person name="Van de Peer Y."/>
            <person name="Wincker P."/>
        </authorList>
    </citation>
    <scope>NUCLEOTIDE SEQUENCE [LARGE SCALE GENOMIC DNA]</scope>
    <source>
        <strain evidence="9">Ec32 / CCAP1310/4</strain>
    </source>
</reference>
<evidence type="ECO:0000259" key="7">
    <source>
        <dbReference type="PROSITE" id="PS51914"/>
    </source>
</evidence>
<name>D7FQB3_ECTSI</name>
<dbReference type="AlphaFoldDB" id="D7FQB3"/>
<feature type="region of interest" description="Disordered" evidence="5">
    <location>
        <begin position="345"/>
        <end position="388"/>
    </location>
</feature>
<dbReference type="InterPro" id="IPR044865">
    <property type="entry name" value="MRH_dom"/>
</dbReference>
<evidence type="ECO:0000256" key="3">
    <source>
        <dbReference type="ARBA" id="ARBA00022824"/>
    </source>
</evidence>
<protein>
    <recommendedName>
        <fullName evidence="1">Glucosidase 2 subunit beta</fullName>
    </recommendedName>
</protein>
<dbReference type="PANTHER" id="PTHR12630">
    <property type="entry name" value="N-LINKED OLIGOSACCHARIDE PROCESSING"/>
    <property type="match status" value="1"/>
</dbReference>
<feature type="compositionally biased region" description="Gly residues" evidence="5">
    <location>
        <begin position="355"/>
        <end position="376"/>
    </location>
</feature>
<dbReference type="EMBL" id="FN648375">
    <property type="protein sequence ID" value="CBJ48445.1"/>
    <property type="molecule type" value="Genomic_DNA"/>
</dbReference>
<dbReference type="InterPro" id="IPR028146">
    <property type="entry name" value="PRKCSH_N"/>
</dbReference>
<dbReference type="eggNOG" id="KOG2397">
    <property type="taxonomic scope" value="Eukaryota"/>
</dbReference>
<evidence type="ECO:0000256" key="2">
    <source>
        <dbReference type="ARBA" id="ARBA00022729"/>
    </source>
</evidence>
<dbReference type="InParanoid" id="D7FQB3"/>
<evidence type="ECO:0000256" key="5">
    <source>
        <dbReference type="SAM" id="MobiDB-lite"/>
    </source>
</evidence>
<dbReference type="Proteomes" id="UP000002630">
    <property type="component" value="Linkage Group LG02"/>
</dbReference>
<evidence type="ECO:0000256" key="1">
    <source>
        <dbReference type="ARBA" id="ARBA00022387"/>
    </source>
</evidence>
<feature type="domain" description="MRH" evidence="7">
    <location>
        <begin position="622"/>
        <end position="722"/>
    </location>
</feature>
<gene>
    <name evidence="8" type="primary">PRKCSH</name>
    <name evidence="8" type="ORF">Esi_0002_0264</name>
</gene>
<sequence length="777" mass="83044">MAPWQHRLLVLGASFVVSARGSSIFTCDGGATALEQNKVNDDYCDCLDGADETLTPACSHTGQARFACTDTGPLNHTIPTSRLWDGVCDCCDGSDELVERGGVGERSIGAAAAAGAAGSAARATATCDRNGCERVLEDARTTAMEAYRRVEAGLEARKGAEERSERVVAEWQATLNAGEVDEEVQKQELKAVEKLEVLLKVYLQDEERKERRERVQLAEQGRCETASRREGGDGQGGAGRRAMAAALGPCEENTTEREAAAKVRAARAAARTRRDADEGQELKNKNKNKNKKRNSSRGDRDRGGSGGEGGRERNRGRGGGGLEEGASTVEDILGLEWVVDVSADDDDGAFRDRGTGGNREPGGGSGSGSGTVNGGGGRDREEEDAQTTALSLKAYVKQRQAGSAAANGGQGQAKAGEKRAEELRKTALLGPVLNDGERGVYLGLTILLRLAGLPLLSPLRGLAAAFGFLRDRAARAAAGLAASESWGLAPASTVRVALEGYRDRGLPGISPHLDYRRYPTLRSVVLHWDEFLHGNGKSLLVMWDAPVALWDFCFPYRDDKHERPEAAMLREGIARARAILQEKKPDTAGRGGRGKRRREESEAKRLSGLDLGEGSRFAALAEKCLDLEEGGYLYSLCPFKEAKQDKHSLGRWRGWGPGGRGRAGRGRDRVMLFDGGSRCHNNKQRSCEVSVQCGSEDALVAAEEIEIGTYRLRLETPLACTEAHLAEAERGLEALGLVRPSARGGLRPEEEGAFSSSGRVEGCGTAGAAGVCAKREL</sequence>
<evidence type="ECO:0000313" key="9">
    <source>
        <dbReference type="Proteomes" id="UP000002630"/>
    </source>
</evidence>
<evidence type="ECO:0000256" key="4">
    <source>
        <dbReference type="ARBA" id="ARBA00023157"/>
    </source>
</evidence>
<dbReference type="GO" id="GO:0006491">
    <property type="term" value="P:N-glycan processing"/>
    <property type="evidence" value="ECO:0007669"/>
    <property type="project" value="TreeGrafter"/>
</dbReference>
<dbReference type="InterPro" id="IPR036607">
    <property type="entry name" value="PRKCSH"/>
</dbReference>
<dbReference type="PROSITE" id="PS51914">
    <property type="entry name" value="MRH"/>
    <property type="match status" value="1"/>
</dbReference>
<feature type="region of interest" description="Disordered" evidence="5">
    <location>
        <begin position="209"/>
        <end position="327"/>
    </location>
</feature>
<keyword evidence="3" id="KW-0256">Endoplasmic reticulum</keyword>
<proteinExistence type="predicted"/>
<evidence type="ECO:0000256" key="6">
    <source>
        <dbReference type="SAM" id="SignalP"/>
    </source>
</evidence>
<dbReference type="STRING" id="2880.D7FQB3"/>
<feature type="signal peptide" evidence="6">
    <location>
        <begin position="1"/>
        <end position="21"/>
    </location>
</feature>
<dbReference type="Gene3D" id="2.70.130.10">
    <property type="entry name" value="Mannose-6-phosphate receptor binding domain"/>
    <property type="match status" value="1"/>
</dbReference>
<dbReference type="PANTHER" id="PTHR12630:SF1">
    <property type="entry name" value="GLUCOSIDASE 2 SUBUNIT BETA"/>
    <property type="match status" value="1"/>
</dbReference>
<dbReference type="GO" id="GO:0017177">
    <property type="term" value="C:glucosidase II complex"/>
    <property type="evidence" value="ECO:0007669"/>
    <property type="project" value="TreeGrafter"/>
</dbReference>
<dbReference type="Pfam" id="PF12999">
    <property type="entry name" value="PRKCSH-like"/>
    <property type="match status" value="1"/>
</dbReference>
<feature type="compositionally biased region" description="Basic and acidic residues" evidence="5">
    <location>
        <begin position="272"/>
        <end position="284"/>
    </location>
</feature>
<keyword evidence="8" id="KW-0378">Hydrolase</keyword>
<dbReference type="Pfam" id="PF13015">
    <property type="entry name" value="PRKCSH_1"/>
    <property type="match status" value="1"/>
</dbReference>
<feature type="compositionally biased region" description="Basic and acidic residues" evidence="5">
    <location>
        <begin position="296"/>
        <end position="315"/>
    </location>
</feature>
<dbReference type="OrthoDB" id="28322at2759"/>
<dbReference type="GO" id="GO:0016798">
    <property type="term" value="F:hydrolase activity, acting on glycosyl bonds"/>
    <property type="evidence" value="ECO:0007669"/>
    <property type="project" value="UniProtKB-KW"/>
</dbReference>
<keyword evidence="4" id="KW-1015">Disulfide bond</keyword>
<dbReference type="InterPro" id="IPR039794">
    <property type="entry name" value="Gtb1-like"/>
</dbReference>
<organism evidence="8 9">
    <name type="scientific">Ectocarpus siliculosus</name>
    <name type="common">Brown alga</name>
    <name type="synonym">Conferva siliculosa</name>
    <dbReference type="NCBI Taxonomy" id="2880"/>
    <lineage>
        <taxon>Eukaryota</taxon>
        <taxon>Sar</taxon>
        <taxon>Stramenopiles</taxon>
        <taxon>Ochrophyta</taxon>
        <taxon>PX clade</taxon>
        <taxon>Phaeophyceae</taxon>
        <taxon>Ectocarpales</taxon>
        <taxon>Ectocarpaceae</taxon>
        <taxon>Ectocarpus</taxon>
    </lineage>
</organism>
<feature type="compositionally biased region" description="Basic and acidic residues" evidence="5">
    <location>
        <begin position="209"/>
        <end position="232"/>
    </location>
</feature>
<dbReference type="InterPro" id="IPR009011">
    <property type="entry name" value="Man6P_isomerase_rcpt-bd_dom_sf"/>
</dbReference>
<keyword evidence="2 6" id="KW-0732">Signal</keyword>
<keyword evidence="9" id="KW-1185">Reference proteome</keyword>
<keyword evidence="8" id="KW-0326">Glycosidase</keyword>
<dbReference type="EMBL" id="FN649727">
    <property type="protein sequence ID" value="CBJ48445.1"/>
    <property type="molecule type" value="Genomic_DNA"/>
</dbReference>
<feature type="compositionally biased region" description="Basic residues" evidence="5">
    <location>
        <begin position="285"/>
        <end position="295"/>
    </location>
</feature>
<evidence type="ECO:0000313" key="8">
    <source>
        <dbReference type="EMBL" id="CBJ48445.1"/>
    </source>
</evidence>